<evidence type="ECO:0000256" key="1">
    <source>
        <dbReference type="ARBA" id="ARBA00023012"/>
    </source>
</evidence>
<keyword evidence="5" id="KW-1185">Reference proteome</keyword>
<evidence type="ECO:0000313" key="4">
    <source>
        <dbReference type="EMBL" id="ASJ75457.1"/>
    </source>
</evidence>
<sequence length="119" mass="12715">MTIHIDPHALQAISSLQRPGKPDLLTRIVELFKSESPESISALQLGLDSADLQAVGAAAHCMKSSSAYLGARLLSERFQDIENAAHENDLSACRVLGGGVDALYEASIEELDNHVSAFV</sequence>
<protein>
    <recommendedName>
        <fullName evidence="3">HPt domain-containing protein</fullName>
    </recommendedName>
</protein>
<reference evidence="4 5" key="1">
    <citation type="submission" date="2016-12" db="EMBL/GenBank/DDBJ databases">
        <authorList>
            <person name="Song W.-J."/>
            <person name="Kurnit D.M."/>
        </authorList>
    </citation>
    <scope>NUCLEOTIDE SEQUENCE [LARGE SCALE GENOMIC DNA]</scope>
    <source>
        <strain evidence="4 5">IMCC3135</strain>
    </source>
</reference>
<evidence type="ECO:0000256" key="2">
    <source>
        <dbReference type="PROSITE-ProRule" id="PRU00110"/>
    </source>
</evidence>
<organism evidence="4 5">
    <name type="scientific">Granulosicoccus antarcticus IMCC3135</name>
    <dbReference type="NCBI Taxonomy" id="1192854"/>
    <lineage>
        <taxon>Bacteria</taxon>
        <taxon>Pseudomonadati</taxon>
        <taxon>Pseudomonadota</taxon>
        <taxon>Gammaproteobacteria</taxon>
        <taxon>Chromatiales</taxon>
        <taxon>Granulosicoccaceae</taxon>
        <taxon>Granulosicoccus</taxon>
    </lineage>
</organism>
<gene>
    <name evidence="4" type="ORF">IMCC3135_27010</name>
</gene>
<dbReference type="Proteomes" id="UP000250079">
    <property type="component" value="Chromosome"/>
</dbReference>
<feature type="modified residue" description="Phosphohistidine" evidence="2">
    <location>
        <position position="60"/>
    </location>
</feature>
<feature type="domain" description="HPt" evidence="3">
    <location>
        <begin position="21"/>
        <end position="118"/>
    </location>
</feature>
<dbReference type="SUPFAM" id="SSF47226">
    <property type="entry name" value="Histidine-containing phosphotransfer domain, HPT domain"/>
    <property type="match status" value="1"/>
</dbReference>
<dbReference type="PROSITE" id="PS50894">
    <property type="entry name" value="HPT"/>
    <property type="match status" value="1"/>
</dbReference>
<dbReference type="AlphaFoldDB" id="A0A2Z2P464"/>
<dbReference type="InterPro" id="IPR036641">
    <property type="entry name" value="HPT_dom_sf"/>
</dbReference>
<dbReference type="GO" id="GO:0004672">
    <property type="term" value="F:protein kinase activity"/>
    <property type="evidence" value="ECO:0007669"/>
    <property type="project" value="UniProtKB-ARBA"/>
</dbReference>
<accession>A0A2Z2P464</accession>
<dbReference type="Gene3D" id="1.20.120.160">
    <property type="entry name" value="HPT domain"/>
    <property type="match status" value="1"/>
</dbReference>
<dbReference type="GO" id="GO:0000160">
    <property type="term" value="P:phosphorelay signal transduction system"/>
    <property type="evidence" value="ECO:0007669"/>
    <property type="project" value="UniProtKB-KW"/>
</dbReference>
<dbReference type="InterPro" id="IPR008207">
    <property type="entry name" value="Sig_transdc_His_kin_Hpt_dom"/>
</dbReference>
<keyword evidence="1" id="KW-0902">Two-component regulatory system</keyword>
<evidence type="ECO:0000313" key="5">
    <source>
        <dbReference type="Proteomes" id="UP000250079"/>
    </source>
</evidence>
<dbReference type="RefSeq" id="WP_088920373.1">
    <property type="nucleotide sequence ID" value="NZ_CP018632.1"/>
</dbReference>
<evidence type="ECO:0000259" key="3">
    <source>
        <dbReference type="PROSITE" id="PS50894"/>
    </source>
</evidence>
<proteinExistence type="predicted"/>
<dbReference type="Pfam" id="PF01627">
    <property type="entry name" value="Hpt"/>
    <property type="match status" value="1"/>
</dbReference>
<name>A0A2Z2P464_9GAMM</name>
<dbReference type="KEGG" id="gai:IMCC3135_27010"/>
<keyword evidence="2" id="KW-0597">Phosphoprotein</keyword>
<dbReference type="EMBL" id="CP018632">
    <property type="protein sequence ID" value="ASJ75457.1"/>
    <property type="molecule type" value="Genomic_DNA"/>
</dbReference>